<proteinExistence type="predicted"/>
<feature type="transmembrane region" description="Helical" evidence="1">
    <location>
        <begin position="43"/>
        <end position="61"/>
    </location>
</feature>
<keyword evidence="1" id="KW-1133">Transmembrane helix</keyword>
<protein>
    <submittedName>
        <fullName evidence="2">Uncharacterized protein</fullName>
    </submittedName>
</protein>
<gene>
    <name evidence="2" type="ORF">MA16_Dca017324</name>
</gene>
<reference evidence="2 3" key="2">
    <citation type="journal article" date="2017" name="Nature">
        <title>The Apostasia genome and the evolution of orchids.</title>
        <authorList>
            <person name="Zhang G.Q."/>
            <person name="Liu K.W."/>
            <person name="Li Z."/>
            <person name="Lohaus R."/>
            <person name="Hsiao Y.Y."/>
            <person name="Niu S.C."/>
            <person name="Wang J.Y."/>
            <person name="Lin Y.C."/>
            <person name="Xu Q."/>
            <person name="Chen L.J."/>
            <person name="Yoshida K."/>
            <person name="Fujiwara S."/>
            <person name="Wang Z.W."/>
            <person name="Zhang Y.Q."/>
            <person name="Mitsuda N."/>
            <person name="Wang M."/>
            <person name="Liu G.H."/>
            <person name="Pecoraro L."/>
            <person name="Huang H.X."/>
            <person name="Xiao X.J."/>
            <person name="Lin M."/>
            <person name="Wu X.Y."/>
            <person name="Wu W.L."/>
            <person name="Chen Y.Y."/>
            <person name="Chang S.B."/>
            <person name="Sakamoto S."/>
            <person name="Ohme-Takagi M."/>
            <person name="Yagi M."/>
            <person name="Zeng S.J."/>
            <person name="Shen C.Y."/>
            <person name="Yeh C.M."/>
            <person name="Luo Y.B."/>
            <person name="Tsai W.C."/>
            <person name="Van de Peer Y."/>
            <person name="Liu Z.J."/>
        </authorList>
    </citation>
    <scope>NUCLEOTIDE SEQUENCE [LARGE SCALE GENOMIC DNA]</scope>
    <source>
        <tissue evidence="2">The whole plant</tissue>
    </source>
</reference>
<dbReference type="AlphaFoldDB" id="A0A2I0XG52"/>
<organism evidence="2 3">
    <name type="scientific">Dendrobium catenatum</name>
    <dbReference type="NCBI Taxonomy" id="906689"/>
    <lineage>
        <taxon>Eukaryota</taxon>
        <taxon>Viridiplantae</taxon>
        <taxon>Streptophyta</taxon>
        <taxon>Embryophyta</taxon>
        <taxon>Tracheophyta</taxon>
        <taxon>Spermatophyta</taxon>
        <taxon>Magnoliopsida</taxon>
        <taxon>Liliopsida</taxon>
        <taxon>Asparagales</taxon>
        <taxon>Orchidaceae</taxon>
        <taxon>Epidendroideae</taxon>
        <taxon>Malaxideae</taxon>
        <taxon>Dendrobiinae</taxon>
        <taxon>Dendrobium</taxon>
    </lineage>
</organism>
<sequence length="62" mass="7069">MPRATKAYVVVLIPKSAHASLINYFRLISLCNVFYEMVAKMLANRMYNLFCLILITLVCLGL</sequence>
<keyword evidence="1" id="KW-0812">Transmembrane</keyword>
<evidence type="ECO:0000313" key="3">
    <source>
        <dbReference type="Proteomes" id="UP000233837"/>
    </source>
</evidence>
<accession>A0A2I0XG52</accession>
<keyword evidence="1" id="KW-0472">Membrane</keyword>
<evidence type="ECO:0000313" key="2">
    <source>
        <dbReference type="EMBL" id="PKU86896.1"/>
    </source>
</evidence>
<keyword evidence="3" id="KW-1185">Reference proteome</keyword>
<evidence type="ECO:0000256" key="1">
    <source>
        <dbReference type="SAM" id="Phobius"/>
    </source>
</evidence>
<name>A0A2I0XG52_9ASPA</name>
<reference evidence="2 3" key="1">
    <citation type="journal article" date="2016" name="Sci. Rep.">
        <title>The Dendrobium catenatum Lindl. genome sequence provides insights into polysaccharide synthase, floral development and adaptive evolution.</title>
        <authorList>
            <person name="Zhang G.Q."/>
            <person name="Xu Q."/>
            <person name="Bian C."/>
            <person name="Tsai W.C."/>
            <person name="Yeh C.M."/>
            <person name="Liu K.W."/>
            <person name="Yoshida K."/>
            <person name="Zhang L.S."/>
            <person name="Chang S.B."/>
            <person name="Chen F."/>
            <person name="Shi Y."/>
            <person name="Su Y.Y."/>
            <person name="Zhang Y.Q."/>
            <person name="Chen L.J."/>
            <person name="Yin Y."/>
            <person name="Lin M."/>
            <person name="Huang H."/>
            <person name="Deng H."/>
            <person name="Wang Z.W."/>
            <person name="Zhu S.L."/>
            <person name="Zhao X."/>
            <person name="Deng C."/>
            <person name="Niu S.C."/>
            <person name="Huang J."/>
            <person name="Wang M."/>
            <person name="Liu G.H."/>
            <person name="Yang H.J."/>
            <person name="Xiao X.J."/>
            <person name="Hsiao Y.Y."/>
            <person name="Wu W.L."/>
            <person name="Chen Y.Y."/>
            <person name="Mitsuda N."/>
            <person name="Ohme-Takagi M."/>
            <person name="Luo Y.B."/>
            <person name="Van de Peer Y."/>
            <person name="Liu Z.J."/>
        </authorList>
    </citation>
    <scope>NUCLEOTIDE SEQUENCE [LARGE SCALE GENOMIC DNA]</scope>
    <source>
        <tissue evidence="2">The whole plant</tissue>
    </source>
</reference>
<dbReference type="EMBL" id="KZ501906">
    <property type="protein sequence ID" value="PKU86896.1"/>
    <property type="molecule type" value="Genomic_DNA"/>
</dbReference>
<dbReference type="Proteomes" id="UP000233837">
    <property type="component" value="Unassembled WGS sequence"/>
</dbReference>